<gene>
    <name evidence="2" type="ORF">QBC34DRAFT_278661</name>
</gene>
<reference evidence="2" key="1">
    <citation type="journal article" date="2023" name="Mol. Phylogenet. Evol.">
        <title>Genome-scale phylogeny and comparative genomics of the fungal order Sordariales.</title>
        <authorList>
            <person name="Hensen N."/>
            <person name="Bonometti L."/>
            <person name="Westerberg I."/>
            <person name="Brannstrom I.O."/>
            <person name="Guillou S."/>
            <person name="Cros-Aarteil S."/>
            <person name="Calhoun S."/>
            <person name="Haridas S."/>
            <person name="Kuo A."/>
            <person name="Mondo S."/>
            <person name="Pangilinan J."/>
            <person name="Riley R."/>
            <person name="LaButti K."/>
            <person name="Andreopoulos B."/>
            <person name="Lipzen A."/>
            <person name="Chen C."/>
            <person name="Yan M."/>
            <person name="Daum C."/>
            <person name="Ng V."/>
            <person name="Clum A."/>
            <person name="Steindorff A."/>
            <person name="Ohm R.A."/>
            <person name="Martin F."/>
            <person name="Silar P."/>
            <person name="Natvig D.O."/>
            <person name="Lalanne C."/>
            <person name="Gautier V."/>
            <person name="Ament-Velasquez S.L."/>
            <person name="Kruys A."/>
            <person name="Hutchinson M.I."/>
            <person name="Powell A.J."/>
            <person name="Barry K."/>
            <person name="Miller A.N."/>
            <person name="Grigoriev I.V."/>
            <person name="Debuchy R."/>
            <person name="Gladieux P."/>
            <person name="Hiltunen Thoren M."/>
            <person name="Johannesson H."/>
        </authorList>
    </citation>
    <scope>NUCLEOTIDE SEQUENCE</scope>
    <source>
        <strain evidence="2">PSN243</strain>
    </source>
</reference>
<dbReference type="InterPro" id="IPR052895">
    <property type="entry name" value="HetReg/Transcr_Mod"/>
</dbReference>
<comment type="caution">
    <text evidence="2">The sequence shown here is derived from an EMBL/GenBank/DDBJ whole genome shotgun (WGS) entry which is preliminary data.</text>
</comment>
<keyword evidence="3" id="KW-1185">Reference proteome</keyword>
<reference evidence="2" key="2">
    <citation type="submission" date="2023-05" db="EMBL/GenBank/DDBJ databases">
        <authorList>
            <consortium name="Lawrence Berkeley National Laboratory"/>
            <person name="Steindorff A."/>
            <person name="Hensen N."/>
            <person name="Bonometti L."/>
            <person name="Westerberg I."/>
            <person name="Brannstrom I.O."/>
            <person name="Guillou S."/>
            <person name="Cros-Aarteil S."/>
            <person name="Calhoun S."/>
            <person name="Haridas S."/>
            <person name="Kuo A."/>
            <person name="Mondo S."/>
            <person name="Pangilinan J."/>
            <person name="Riley R."/>
            <person name="Labutti K."/>
            <person name="Andreopoulos B."/>
            <person name="Lipzen A."/>
            <person name="Chen C."/>
            <person name="Yanf M."/>
            <person name="Daum C."/>
            <person name="Ng V."/>
            <person name="Clum A."/>
            <person name="Ohm R."/>
            <person name="Martin F."/>
            <person name="Silar P."/>
            <person name="Natvig D."/>
            <person name="Lalanne C."/>
            <person name="Gautier V."/>
            <person name="Ament-Velasquez S.L."/>
            <person name="Kruys A."/>
            <person name="Hutchinson M.I."/>
            <person name="Powell A.J."/>
            <person name="Barry K."/>
            <person name="Miller A.N."/>
            <person name="Grigoriev I.V."/>
            <person name="Debuchy R."/>
            <person name="Gladieux P."/>
            <person name="Thoren M.H."/>
            <person name="Johannesson H."/>
        </authorList>
    </citation>
    <scope>NUCLEOTIDE SEQUENCE</scope>
    <source>
        <strain evidence="2">PSN243</strain>
    </source>
</reference>
<dbReference type="Proteomes" id="UP001321760">
    <property type="component" value="Unassembled WGS sequence"/>
</dbReference>
<organism evidence="2 3">
    <name type="scientific">Podospora aff. communis PSN243</name>
    <dbReference type="NCBI Taxonomy" id="3040156"/>
    <lineage>
        <taxon>Eukaryota</taxon>
        <taxon>Fungi</taxon>
        <taxon>Dikarya</taxon>
        <taxon>Ascomycota</taxon>
        <taxon>Pezizomycotina</taxon>
        <taxon>Sordariomycetes</taxon>
        <taxon>Sordariomycetidae</taxon>
        <taxon>Sordariales</taxon>
        <taxon>Podosporaceae</taxon>
        <taxon>Podospora</taxon>
    </lineage>
</organism>
<dbReference type="EMBL" id="MU865929">
    <property type="protein sequence ID" value="KAK4451236.1"/>
    <property type="molecule type" value="Genomic_DNA"/>
</dbReference>
<dbReference type="Pfam" id="PF06985">
    <property type="entry name" value="HET"/>
    <property type="match status" value="1"/>
</dbReference>
<proteinExistence type="predicted"/>
<dbReference type="PANTHER" id="PTHR24148:SF79">
    <property type="entry name" value="HETEROKARYON INCOMPATIBILITY DOMAIN-CONTAINING PROTEIN"/>
    <property type="match status" value="1"/>
</dbReference>
<feature type="non-terminal residue" evidence="2">
    <location>
        <position position="1"/>
    </location>
</feature>
<accession>A0AAV9GXE2</accession>
<sequence>FRLLRLVHDSNSPNGYAISLVPAAYASPPKYFAVSYTWGDPRTWGSQTIAVDGRPMAVATNVRRIIDFHAPRRKNKARLIWIDAVCINQRSTDEKTSQVRRMDEIYRNATGVTVWLDDGGDSDPISASKAHALCWRLFLYRTAGDTSVVCRGIATVFYGQLLGWDAQQWEALLTLLTRPWFSRVWVFQELVLARRVRVVYGGKARPWYLIVNAGEMCVRHSNYPTVAHTLRRRGNLRLSADWMEEPPEMYHPALFETHRKREHDGRAAKYDKRGSSVDSVTELLRMCRGFLATNPRDKVFALVGLVEDGRRDKRLMPDYAKPTKAVMLDVARYYLEQGRLCDILYEAGIGWDVKNPGPDSTDSRPPSWVPDW</sequence>
<dbReference type="PANTHER" id="PTHR24148">
    <property type="entry name" value="ANKYRIN REPEAT DOMAIN-CONTAINING PROTEIN 39 HOMOLOG-RELATED"/>
    <property type="match status" value="1"/>
</dbReference>
<name>A0AAV9GXE2_9PEZI</name>
<protein>
    <submittedName>
        <fullName evidence="2">Heterokaryon incompatibility protein-domain-containing protein</fullName>
    </submittedName>
</protein>
<dbReference type="InterPro" id="IPR010730">
    <property type="entry name" value="HET"/>
</dbReference>
<feature type="non-terminal residue" evidence="2">
    <location>
        <position position="372"/>
    </location>
</feature>
<evidence type="ECO:0000313" key="3">
    <source>
        <dbReference type="Proteomes" id="UP001321760"/>
    </source>
</evidence>
<feature type="domain" description="Heterokaryon incompatibility" evidence="1">
    <location>
        <begin position="31"/>
        <end position="189"/>
    </location>
</feature>
<evidence type="ECO:0000259" key="1">
    <source>
        <dbReference type="Pfam" id="PF06985"/>
    </source>
</evidence>
<evidence type="ECO:0000313" key="2">
    <source>
        <dbReference type="EMBL" id="KAK4451236.1"/>
    </source>
</evidence>
<dbReference type="AlphaFoldDB" id="A0AAV9GXE2"/>